<dbReference type="OrthoDB" id="4865343at2"/>
<protein>
    <submittedName>
        <fullName evidence="2">Uncharacterized protein</fullName>
    </submittedName>
</protein>
<dbReference type="EMBL" id="AVPJ01000002">
    <property type="protein sequence ID" value="KGN34401.1"/>
    <property type="molecule type" value="Genomic_DNA"/>
</dbReference>
<name>A0A0A0JFM5_9MICO</name>
<gene>
    <name evidence="2" type="ORF">N802_12480</name>
</gene>
<keyword evidence="1" id="KW-0812">Transmembrane</keyword>
<dbReference type="eggNOG" id="ENOG5033ZU2">
    <property type="taxonomic scope" value="Bacteria"/>
</dbReference>
<reference evidence="2 3" key="1">
    <citation type="submission" date="2013-08" db="EMBL/GenBank/DDBJ databases">
        <title>The genome sequence of Knoellia sinensis.</title>
        <authorList>
            <person name="Zhu W."/>
            <person name="Wang G."/>
        </authorList>
    </citation>
    <scope>NUCLEOTIDE SEQUENCE [LARGE SCALE GENOMIC DNA]</scope>
    <source>
        <strain evidence="2 3">KCTC 19936</strain>
    </source>
</reference>
<proteinExistence type="predicted"/>
<comment type="caution">
    <text evidence="2">The sequence shown here is derived from an EMBL/GenBank/DDBJ whole genome shotgun (WGS) entry which is preliminary data.</text>
</comment>
<evidence type="ECO:0000313" key="2">
    <source>
        <dbReference type="EMBL" id="KGN34401.1"/>
    </source>
</evidence>
<feature type="transmembrane region" description="Helical" evidence="1">
    <location>
        <begin position="117"/>
        <end position="136"/>
    </location>
</feature>
<dbReference type="AlphaFoldDB" id="A0A0A0JFM5"/>
<evidence type="ECO:0000313" key="3">
    <source>
        <dbReference type="Proteomes" id="UP000030002"/>
    </source>
</evidence>
<sequence>MSNLEDRLTRALSDYPMEPSPDLFERVCESIEADRDRRGSILKWSLAGVLVVIVIATAVLTLTPRVNGALAMPWWILEVATNLVLIAIALWLGPFIKRFGRAYAADVFHDNPLTGKSYIVLTDIVYYLIFTAYILFSVRVAPQDGWSDARPITNVTAGQITFELARIGGILLIIGILHGLNIVLMPVLGRLFSLNRRLPTPSEGVSSRQSSR</sequence>
<dbReference type="STRING" id="1385520.N802_12480"/>
<dbReference type="Proteomes" id="UP000030002">
    <property type="component" value="Unassembled WGS sequence"/>
</dbReference>
<feature type="transmembrane region" description="Helical" evidence="1">
    <location>
        <begin position="74"/>
        <end position="96"/>
    </location>
</feature>
<feature type="transmembrane region" description="Helical" evidence="1">
    <location>
        <begin position="41"/>
        <end position="62"/>
    </location>
</feature>
<feature type="transmembrane region" description="Helical" evidence="1">
    <location>
        <begin position="167"/>
        <end position="188"/>
    </location>
</feature>
<keyword evidence="1" id="KW-1133">Transmembrane helix</keyword>
<keyword evidence="3" id="KW-1185">Reference proteome</keyword>
<dbReference type="RefSeq" id="WP_035912279.1">
    <property type="nucleotide sequence ID" value="NZ_AVPJ01000002.1"/>
</dbReference>
<keyword evidence="1" id="KW-0472">Membrane</keyword>
<accession>A0A0A0JFM5</accession>
<organism evidence="2 3">
    <name type="scientific">Knoellia sinensis KCTC 19936</name>
    <dbReference type="NCBI Taxonomy" id="1385520"/>
    <lineage>
        <taxon>Bacteria</taxon>
        <taxon>Bacillati</taxon>
        <taxon>Actinomycetota</taxon>
        <taxon>Actinomycetes</taxon>
        <taxon>Micrococcales</taxon>
        <taxon>Intrasporangiaceae</taxon>
        <taxon>Knoellia</taxon>
    </lineage>
</organism>
<evidence type="ECO:0000256" key="1">
    <source>
        <dbReference type="SAM" id="Phobius"/>
    </source>
</evidence>